<name>A0ABS6MI75_9GAMM</name>
<organism evidence="2 3">
    <name type="scientific">Arsukibacterium indicum</name>
    <dbReference type="NCBI Taxonomy" id="2848612"/>
    <lineage>
        <taxon>Bacteria</taxon>
        <taxon>Pseudomonadati</taxon>
        <taxon>Pseudomonadota</taxon>
        <taxon>Gammaproteobacteria</taxon>
        <taxon>Chromatiales</taxon>
        <taxon>Chromatiaceae</taxon>
        <taxon>Arsukibacterium</taxon>
    </lineage>
</organism>
<evidence type="ECO:0008006" key="4">
    <source>
        <dbReference type="Google" id="ProtNLM"/>
    </source>
</evidence>
<keyword evidence="1" id="KW-0812">Transmembrane</keyword>
<evidence type="ECO:0000313" key="3">
    <source>
        <dbReference type="Proteomes" id="UP000704611"/>
    </source>
</evidence>
<protein>
    <recommendedName>
        <fullName evidence="4">DUF4328 domain-containing protein</fullName>
    </recommendedName>
</protein>
<keyword evidence="1" id="KW-0472">Membrane</keyword>
<proteinExistence type="predicted"/>
<dbReference type="Proteomes" id="UP000704611">
    <property type="component" value="Unassembled WGS sequence"/>
</dbReference>
<comment type="caution">
    <text evidence="2">The sequence shown here is derived from an EMBL/GenBank/DDBJ whole genome shotgun (WGS) entry which is preliminary data.</text>
</comment>
<reference evidence="2 3" key="1">
    <citation type="submission" date="2021-06" db="EMBL/GenBank/DDBJ databases">
        <title>Rheinheimera indica sp. nov., isolated from deep-sea sediment.</title>
        <authorList>
            <person name="Wang Z."/>
            <person name="Zhang X.-Y."/>
        </authorList>
    </citation>
    <scope>NUCLEOTIDE SEQUENCE [LARGE SCALE GENOMIC DNA]</scope>
    <source>
        <strain evidence="2 3">SM2107</strain>
    </source>
</reference>
<accession>A0ABS6MI75</accession>
<gene>
    <name evidence="2" type="ORF">KQY15_05310</name>
</gene>
<keyword evidence="3" id="KW-1185">Reference proteome</keyword>
<sequence>MKEVQLENFWLGDLFAILLISTVISWLIFAQFSMRPIEKKMQASNKDKISQWDGPGWRVMWYAWAIFLPICGFNNSRDPLLDPVEVKKHVSRKDRILAAWFFISITGMVLSGLIGSYIWKSAG</sequence>
<evidence type="ECO:0000256" key="1">
    <source>
        <dbReference type="SAM" id="Phobius"/>
    </source>
</evidence>
<evidence type="ECO:0000313" key="2">
    <source>
        <dbReference type="EMBL" id="MBV2128508.1"/>
    </source>
</evidence>
<feature type="transmembrane region" description="Helical" evidence="1">
    <location>
        <begin position="14"/>
        <end position="34"/>
    </location>
</feature>
<feature type="transmembrane region" description="Helical" evidence="1">
    <location>
        <begin position="96"/>
        <end position="119"/>
    </location>
</feature>
<dbReference type="EMBL" id="JAHRID010000002">
    <property type="protein sequence ID" value="MBV2128508.1"/>
    <property type="molecule type" value="Genomic_DNA"/>
</dbReference>
<dbReference type="RefSeq" id="WP_217667954.1">
    <property type="nucleotide sequence ID" value="NZ_JAHRID010000002.1"/>
</dbReference>
<keyword evidence="1" id="KW-1133">Transmembrane helix</keyword>